<keyword evidence="3" id="KW-1185">Reference proteome</keyword>
<dbReference type="OrthoDB" id="489287at2"/>
<accession>A0A1C0YJD5</accession>
<organism evidence="2 3">
    <name type="scientific">Caryophanon latum</name>
    <dbReference type="NCBI Taxonomy" id="33977"/>
    <lineage>
        <taxon>Bacteria</taxon>
        <taxon>Bacillati</taxon>
        <taxon>Bacillota</taxon>
        <taxon>Bacilli</taxon>
        <taxon>Bacillales</taxon>
        <taxon>Caryophanaceae</taxon>
        <taxon>Caryophanon</taxon>
    </lineage>
</organism>
<feature type="domain" description="HNH nuclease" evidence="1">
    <location>
        <begin position="212"/>
        <end position="263"/>
    </location>
</feature>
<dbReference type="GO" id="GO:0008270">
    <property type="term" value="F:zinc ion binding"/>
    <property type="evidence" value="ECO:0007669"/>
    <property type="project" value="InterPro"/>
</dbReference>
<dbReference type="GO" id="GO:0003676">
    <property type="term" value="F:nucleic acid binding"/>
    <property type="evidence" value="ECO:0007669"/>
    <property type="project" value="InterPro"/>
</dbReference>
<evidence type="ECO:0000313" key="3">
    <source>
        <dbReference type="Proteomes" id="UP000093482"/>
    </source>
</evidence>
<evidence type="ECO:0000313" key="2">
    <source>
        <dbReference type="EMBL" id="OCS87297.1"/>
    </source>
</evidence>
<evidence type="ECO:0000259" key="1">
    <source>
        <dbReference type="SMART" id="SM00507"/>
    </source>
</evidence>
<protein>
    <recommendedName>
        <fullName evidence="1">HNH nuclease domain-containing protein</fullName>
    </recommendedName>
</protein>
<dbReference type="RefSeq" id="WP_066465829.1">
    <property type="nucleotide sequence ID" value="NZ_MATO01000056.1"/>
</dbReference>
<dbReference type="Proteomes" id="UP000093482">
    <property type="component" value="Unassembled WGS sequence"/>
</dbReference>
<proteinExistence type="predicted"/>
<dbReference type="EMBL" id="MATO01000056">
    <property type="protein sequence ID" value="OCS87297.1"/>
    <property type="molecule type" value="Genomic_DNA"/>
</dbReference>
<comment type="caution">
    <text evidence="2">The sequence shown here is derived from an EMBL/GenBank/DDBJ whole genome shotgun (WGS) entry which is preliminary data.</text>
</comment>
<dbReference type="InterPro" id="IPR002711">
    <property type="entry name" value="HNH"/>
</dbReference>
<dbReference type="SMART" id="SM00507">
    <property type="entry name" value="HNHc"/>
    <property type="match status" value="1"/>
</dbReference>
<gene>
    <name evidence="2" type="ORF">A6K76_02705</name>
</gene>
<dbReference type="Gene3D" id="1.10.30.50">
    <property type="match status" value="1"/>
</dbReference>
<dbReference type="CDD" id="cd00085">
    <property type="entry name" value="HNHc"/>
    <property type="match status" value="1"/>
</dbReference>
<dbReference type="GO" id="GO:0004519">
    <property type="term" value="F:endonuclease activity"/>
    <property type="evidence" value="ECO:0007669"/>
    <property type="project" value="InterPro"/>
</dbReference>
<sequence>MSWDLQVGELRTPYLTHTQIWQATHRFFYNGKTTTTYKYGFMKALLESLATASDDYTISFDAIFASFTRTYWNLVMHHGLRQSNSANARSAVEKTIEAFAQKHAIPSDWNFDAIAATKQLELIQLVKKVGKKYVVGATYSDFGGDIYAFNLKDETLTLHQEYYIFFQTHKRMLVNITNYQLALFLEKFNDAEKITRLLSKVEIVSQRQSLAQFAQLLYATGMHNCFYCGKSLHKSHVDHFIPWSYMQSDDLWNFVLACVSCNTKKSNKIAAERFLYALLERNDTLLHHEQYAPQFAHYSEQKLVDLYQYSQLNGFPDNWSPQLS</sequence>
<reference evidence="2 3" key="1">
    <citation type="submission" date="2016-07" db="EMBL/GenBank/DDBJ databases">
        <title>Caryophanon latum genome sequencing.</title>
        <authorList>
            <person name="Verma A."/>
            <person name="Pal Y."/>
            <person name="Krishnamurthi S."/>
        </authorList>
    </citation>
    <scope>NUCLEOTIDE SEQUENCE [LARGE SCALE GENOMIC DNA]</scope>
    <source>
        <strain evidence="2 3">DSM 14151</strain>
    </source>
</reference>
<name>A0A1C0YJD5_9BACL</name>
<dbReference type="InterPro" id="IPR003615">
    <property type="entry name" value="HNH_nuc"/>
</dbReference>
<dbReference type="AlphaFoldDB" id="A0A1C0YJD5"/>
<dbReference type="Pfam" id="PF01844">
    <property type="entry name" value="HNH"/>
    <property type="match status" value="1"/>
</dbReference>